<keyword evidence="2" id="KW-0489">Methyltransferase</keyword>
<dbReference type="Pfam" id="PF18125">
    <property type="entry name" value="RlmM_FDX"/>
    <property type="match status" value="1"/>
</dbReference>
<dbReference type="Gene3D" id="3.30.70.2810">
    <property type="match status" value="1"/>
</dbReference>
<reference evidence="2 3" key="1">
    <citation type="submission" date="2018-06" db="EMBL/GenBank/DDBJ databases">
        <authorList>
            <consortium name="Pathogen Informatics"/>
            <person name="Doyle S."/>
        </authorList>
    </citation>
    <scope>NUCLEOTIDE SEQUENCE [LARGE SCALE GENOMIC DNA]</scope>
    <source>
        <strain evidence="2 3">NCTC11938</strain>
    </source>
</reference>
<organism evidence="2 3">
    <name type="scientific">Proteus mirabilis</name>
    <dbReference type="NCBI Taxonomy" id="584"/>
    <lineage>
        <taxon>Bacteria</taxon>
        <taxon>Pseudomonadati</taxon>
        <taxon>Pseudomonadota</taxon>
        <taxon>Gammaproteobacteria</taxon>
        <taxon>Enterobacterales</taxon>
        <taxon>Morganellaceae</taxon>
        <taxon>Proteus</taxon>
    </lineage>
</organism>
<dbReference type="Proteomes" id="UP000254191">
    <property type="component" value="Unassembled WGS sequence"/>
</dbReference>
<evidence type="ECO:0000259" key="1">
    <source>
        <dbReference type="Pfam" id="PF18125"/>
    </source>
</evidence>
<keyword evidence="2" id="KW-0808">Transferase</keyword>
<evidence type="ECO:0000313" key="3">
    <source>
        <dbReference type="Proteomes" id="UP000254191"/>
    </source>
</evidence>
<accession>A0A379GB21</accession>
<dbReference type="GO" id="GO:0032259">
    <property type="term" value="P:methylation"/>
    <property type="evidence" value="ECO:0007669"/>
    <property type="project" value="UniProtKB-KW"/>
</dbReference>
<dbReference type="GO" id="GO:0008168">
    <property type="term" value="F:methyltransferase activity"/>
    <property type="evidence" value="ECO:0007669"/>
    <property type="project" value="UniProtKB-KW"/>
</dbReference>
<dbReference type="EMBL" id="UGTS01000005">
    <property type="protein sequence ID" value="SUC38214.1"/>
    <property type="molecule type" value="Genomic_DNA"/>
</dbReference>
<feature type="domain" description="RlmM ferredoxin-like" evidence="1">
    <location>
        <begin position="2"/>
        <end position="37"/>
    </location>
</feature>
<proteinExistence type="predicted"/>
<gene>
    <name evidence="2" type="primary">rlmM_2</name>
    <name evidence="2" type="ORF">NCTC11938_02474</name>
</gene>
<dbReference type="AlphaFoldDB" id="A0A379GB21"/>
<protein>
    <submittedName>
        <fullName evidence="2">Putative RNA 2'-O-ribose methyltransferase</fullName>
        <ecNumber evidence="2">2.1.1.186</ecNumber>
    </submittedName>
</protein>
<dbReference type="EC" id="2.1.1.186" evidence="2"/>
<dbReference type="InterPro" id="IPR040739">
    <property type="entry name" value="RlmM_FDX"/>
</dbReference>
<name>A0A379GB21_PROMI</name>
<evidence type="ECO:0000313" key="2">
    <source>
        <dbReference type="EMBL" id="SUC38214.1"/>
    </source>
</evidence>
<sequence>MKEGSGYVIFECYQEGDADKIARDVDFRGLIFARQLFVCGELLKELTTRKIVLLPLLTS</sequence>